<keyword evidence="1" id="KW-0812">Transmembrane</keyword>
<dbReference type="InterPro" id="IPR027948">
    <property type="entry name" value="DUF4436"/>
</dbReference>
<dbReference type="AlphaFoldDB" id="A0AA39M5V1"/>
<comment type="caution">
    <text evidence="2">The sequence shown here is derived from an EMBL/GenBank/DDBJ whole genome shotgun (WGS) entry which is preliminary data.</text>
</comment>
<keyword evidence="1" id="KW-0472">Membrane</keyword>
<evidence type="ECO:0000313" key="2">
    <source>
        <dbReference type="EMBL" id="KAK0421655.1"/>
    </source>
</evidence>
<organism evidence="2 3">
    <name type="scientific">Armillaria borealis</name>
    <dbReference type="NCBI Taxonomy" id="47425"/>
    <lineage>
        <taxon>Eukaryota</taxon>
        <taxon>Fungi</taxon>
        <taxon>Dikarya</taxon>
        <taxon>Basidiomycota</taxon>
        <taxon>Agaricomycotina</taxon>
        <taxon>Agaricomycetes</taxon>
        <taxon>Agaricomycetidae</taxon>
        <taxon>Agaricales</taxon>
        <taxon>Marasmiineae</taxon>
        <taxon>Physalacriaceae</taxon>
        <taxon>Armillaria</taxon>
    </lineage>
</organism>
<evidence type="ECO:0000313" key="3">
    <source>
        <dbReference type="Proteomes" id="UP001175226"/>
    </source>
</evidence>
<gene>
    <name evidence="2" type="ORF">EV421DRAFT_1965917</name>
</gene>
<proteinExistence type="predicted"/>
<name>A0AA39M5V1_9AGAR</name>
<dbReference type="Pfam" id="PF14494">
    <property type="entry name" value="DUF4436"/>
    <property type="match status" value="1"/>
</dbReference>
<protein>
    <submittedName>
        <fullName evidence="2">Uncharacterized protein</fullName>
    </submittedName>
</protein>
<keyword evidence="1" id="KW-1133">Transmembrane helix</keyword>
<evidence type="ECO:0000256" key="1">
    <source>
        <dbReference type="SAM" id="Phobius"/>
    </source>
</evidence>
<accession>A0AA39M5V1</accession>
<keyword evidence="3" id="KW-1185">Reference proteome</keyword>
<sequence>SLPAPKYVIRRANDQPSKPVKGFTLLCHHFLIPSHSSSLMPYSLSLTQNSGGELPYITNANLTDGENRTLIFQVDLVSADLPQSTMLVDWSISEDNCELDCPTVNIFFDTNISPSDDRRDDGPSSNNRPTNPIFIWNNTARHDDPLRNVATFRTTHIIGPVYQLYIVQYNLIKMISYGTLSHYLFDSYASRIFTFAEETLTNKPVSLAVLSLSRSLADFKITIVNDYNSSDLREIFGQEVIVADVMLQRSTLVIGYCLVITIICWMVTLMICLIMITTVVFGYRQRNEIVVVPIGTLFAFTQLRSSMPGAPEGFGDILGTSYLISVAIS</sequence>
<dbReference type="Proteomes" id="UP001175226">
    <property type="component" value="Unassembled WGS sequence"/>
</dbReference>
<reference evidence="2" key="1">
    <citation type="submission" date="2023-06" db="EMBL/GenBank/DDBJ databases">
        <authorList>
            <consortium name="Lawrence Berkeley National Laboratory"/>
            <person name="Ahrendt S."/>
            <person name="Sahu N."/>
            <person name="Indic B."/>
            <person name="Wong-Bajracharya J."/>
            <person name="Merenyi Z."/>
            <person name="Ke H.-M."/>
            <person name="Monk M."/>
            <person name="Kocsube S."/>
            <person name="Drula E."/>
            <person name="Lipzen A."/>
            <person name="Balint B."/>
            <person name="Henrissat B."/>
            <person name="Andreopoulos B."/>
            <person name="Martin F.M."/>
            <person name="Harder C.B."/>
            <person name="Rigling D."/>
            <person name="Ford K.L."/>
            <person name="Foster G.D."/>
            <person name="Pangilinan J."/>
            <person name="Papanicolaou A."/>
            <person name="Barry K."/>
            <person name="LaButti K."/>
            <person name="Viragh M."/>
            <person name="Koriabine M."/>
            <person name="Yan M."/>
            <person name="Riley R."/>
            <person name="Champramary S."/>
            <person name="Plett K.L."/>
            <person name="Tsai I.J."/>
            <person name="Slot J."/>
            <person name="Sipos G."/>
            <person name="Plett J."/>
            <person name="Nagy L.G."/>
            <person name="Grigoriev I.V."/>
        </authorList>
    </citation>
    <scope>NUCLEOTIDE SEQUENCE</scope>
    <source>
        <strain evidence="2">FPL87.14</strain>
    </source>
</reference>
<dbReference type="EMBL" id="JAUEPT010000386">
    <property type="protein sequence ID" value="KAK0421655.1"/>
    <property type="molecule type" value="Genomic_DNA"/>
</dbReference>
<feature type="non-terminal residue" evidence="2">
    <location>
        <position position="1"/>
    </location>
</feature>
<feature type="transmembrane region" description="Helical" evidence="1">
    <location>
        <begin position="253"/>
        <end position="276"/>
    </location>
</feature>